<feature type="transmembrane region" description="Helical" evidence="7">
    <location>
        <begin position="160"/>
        <end position="179"/>
    </location>
</feature>
<evidence type="ECO:0000256" key="4">
    <source>
        <dbReference type="ARBA" id="ARBA00022692"/>
    </source>
</evidence>
<comment type="similarity">
    <text evidence="2">Belongs to the DoxX family.</text>
</comment>
<comment type="subcellular location">
    <subcellularLocation>
        <location evidence="1">Cell membrane</location>
        <topology evidence="1">Multi-pass membrane protein</topology>
    </subcellularLocation>
</comment>
<keyword evidence="9" id="KW-1185">Reference proteome</keyword>
<evidence type="ECO:0000256" key="3">
    <source>
        <dbReference type="ARBA" id="ARBA00022475"/>
    </source>
</evidence>
<feature type="transmembrane region" description="Helical" evidence="7">
    <location>
        <begin position="107"/>
        <end position="129"/>
    </location>
</feature>
<dbReference type="PANTHER" id="PTHR33452:SF1">
    <property type="entry name" value="INNER MEMBRANE PROTEIN YPHA-RELATED"/>
    <property type="match status" value="1"/>
</dbReference>
<feature type="transmembrane region" description="Helical" evidence="7">
    <location>
        <begin position="67"/>
        <end position="87"/>
    </location>
</feature>
<evidence type="ECO:0000313" key="9">
    <source>
        <dbReference type="Proteomes" id="UP001304461"/>
    </source>
</evidence>
<evidence type="ECO:0000256" key="5">
    <source>
        <dbReference type="ARBA" id="ARBA00022989"/>
    </source>
</evidence>
<name>A0ABU5RXW3_9CYAN</name>
<dbReference type="InterPro" id="IPR032808">
    <property type="entry name" value="DoxX"/>
</dbReference>
<gene>
    <name evidence="8" type="ORF">VB738_15300</name>
</gene>
<accession>A0ABU5RXW3</accession>
<proteinExistence type="inferred from homology"/>
<feature type="transmembrane region" description="Helical" evidence="7">
    <location>
        <begin position="136"/>
        <end position="154"/>
    </location>
</feature>
<dbReference type="Pfam" id="PF07681">
    <property type="entry name" value="DoxX"/>
    <property type="match status" value="1"/>
</dbReference>
<dbReference type="Proteomes" id="UP001304461">
    <property type="component" value="Unassembled WGS sequence"/>
</dbReference>
<evidence type="ECO:0000313" key="8">
    <source>
        <dbReference type="EMBL" id="MEA5392629.1"/>
    </source>
</evidence>
<keyword evidence="5 7" id="KW-1133">Transmembrane helix</keyword>
<dbReference type="EMBL" id="JAYGHX010000013">
    <property type="protein sequence ID" value="MEA5392629.1"/>
    <property type="molecule type" value="Genomic_DNA"/>
</dbReference>
<reference evidence="8 9" key="1">
    <citation type="submission" date="2023-12" db="EMBL/GenBank/DDBJ databases">
        <title>Baltic Sea Cyanobacteria.</title>
        <authorList>
            <person name="Delbaje E."/>
            <person name="Fewer D.P."/>
            <person name="Shishido T.K."/>
        </authorList>
    </citation>
    <scope>NUCLEOTIDE SEQUENCE [LARGE SCALE GENOMIC DNA]</scope>
    <source>
        <strain evidence="8 9">UHCC 0139</strain>
    </source>
</reference>
<protein>
    <submittedName>
        <fullName evidence="8">DoxX family protein</fullName>
    </submittedName>
</protein>
<organism evidence="8 9">
    <name type="scientific">Cyanobium gracile UHCC 0139</name>
    <dbReference type="NCBI Taxonomy" id="3110308"/>
    <lineage>
        <taxon>Bacteria</taxon>
        <taxon>Bacillati</taxon>
        <taxon>Cyanobacteriota</taxon>
        <taxon>Cyanophyceae</taxon>
        <taxon>Synechococcales</taxon>
        <taxon>Prochlorococcaceae</taxon>
        <taxon>Cyanobium</taxon>
    </lineage>
</organism>
<dbReference type="PANTHER" id="PTHR33452">
    <property type="entry name" value="OXIDOREDUCTASE CATD-RELATED"/>
    <property type="match status" value="1"/>
</dbReference>
<evidence type="ECO:0000256" key="6">
    <source>
        <dbReference type="ARBA" id="ARBA00023136"/>
    </source>
</evidence>
<dbReference type="RefSeq" id="WP_323306568.1">
    <property type="nucleotide sequence ID" value="NZ_JAYGHX010000013.1"/>
</dbReference>
<keyword evidence="6 7" id="KW-0472">Membrane</keyword>
<evidence type="ECO:0000256" key="1">
    <source>
        <dbReference type="ARBA" id="ARBA00004651"/>
    </source>
</evidence>
<dbReference type="InterPro" id="IPR051907">
    <property type="entry name" value="DoxX-like_oxidoreductase"/>
</dbReference>
<evidence type="ECO:0000256" key="2">
    <source>
        <dbReference type="ARBA" id="ARBA00006679"/>
    </source>
</evidence>
<keyword evidence="3" id="KW-1003">Cell membrane</keyword>
<evidence type="ECO:0000256" key="7">
    <source>
        <dbReference type="SAM" id="Phobius"/>
    </source>
</evidence>
<comment type="caution">
    <text evidence="8">The sequence shown here is derived from an EMBL/GenBank/DDBJ whole genome shotgun (WGS) entry which is preliminary data.</text>
</comment>
<feature type="transmembrane region" description="Helical" evidence="7">
    <location>
        <begin position="6"/>
        <end position="25"/>
    </location>
</feature>
<sequence length="222" mass="23250">MTTTLLLEIFAGFFTAFIALWMLALNRPTAVAAVPISVGDSAPAQDSSIAATVRQGLMSYFLREGRLANTGLLILRLAIGAMMIHHGQDKLADPQAFATNYVVPLHLPFPLFFAHVAGYSEILGSWLLILGLLSPLGALALTGTMTVAAYHHILTSGLNIYVLELVVLYLGGSLALLLVGPGRYSFDAGIVDGLLADSNTSATNAPAVSEASVSYGMAAEAS</sequence>
<keyword evidence="4 7" id="KW-0812">Transmembrane</keyword>